<protein>
    <recommendedName>
        <fullName evidence="2">MEMO1 family protein AC482_03950</fullName>
    </recommendedName>
</protein>
<dbReference type="NCBIfam" id="TIGR04336">
    <property type="entry name" value="AmmeMemoSam_B"/>
    <property type="match status" value="1"/>
</dbReference>
<dbReference type="Pfam" id="PF01875">
    <property type="entry name" value="Memo"/>
    <property type="match status" value="1"/>
</dbReference>
<comment type="caution">
    <text evidence="3">The sequence shown here is derived from an EMBL/GenBank/DDBJ whole genome shotgun (WGS) entry which is preliminary data.</text>
</comment>
<comment type="similarity">
    <text evidence="1 2">Belongs to the MEMO1 family.</text>
</comment>
<dbReference type="PATRIC" id="fig|1685127.3.peg.1101"/>
<dbReference type="AlphaFoldDB" id="A0A0M0BQ79"/>
<dbReference type="SUPFAM" id="SSF53213">
    <property type="entry name" value="LigB-like"/>
    <property type="match status" value="1"/>
</dbReference>
<dbReference type="PANTHER" id="PTHR11060">
    <property type="entry name" value="PROTEIN MEMO1"/>
    <property type="match status" value="1"/>
</dbReference>
<dbReference type="Proteomes" id="UP000037210">
    <property type="component" value="Unassembled WGS sequence"/>
</dbReference>
<evidence type="ECO:0000256" key="2">
    <source>
        <dbReference type="HAMAP-Rule" id="MF_00055"/>
    </source>
</evidence>
<proteinExistence type="inferred from homology"/>
<dbReference type="PANTHER" id="PTHR11060:SF0">
    <property type="entry name" value="PROTEIN MEMO1"/>
    <property type="match status" value="1"/>
</dbReference>
<organism evidence="3 4">
    <name type="scientific">miscellaneous Crenarchaeota group-15 archaeon DG-45</name>
    <dbReference type="NCBI Taxonomy" id="1685127"/>
    <lineage>
        <taxon>Archaea</taxon>
        <taxon>Candidatus Bathyarchaeota</taxon>
        <taxon>MCG-15</taxon>
    </lineage>
</organism>
<dbReference type="HAMAP" id="MF_00055">
    <property type="entry name" value="MEMO1"/>
    <property type="match status" value="1"/>
</dbReference>
<dbReference type="EMBL" id="LFWZ01000032">
    <property type="protein sequence ID" value="KON30421.1"/>
    <property type="molecule type" value="Genomic_DNA"/>
</dbReference>
<evidence type="ECO:0000313" key="4">
    <source>
        <dbReference type="Proteomes" id="UP000037210"/>
    </source>
</evidence>
<accession>A0A0M0BQ79</accession>
<dbReference type="CDD" id="cd07361">
    <property type="entry name" value="MEMO_like"/>
    <property type="match status" value="1"/>
</dbReference>
<dbReference type="InterPro" id="IPR002737">
    <property type="entry name" value="MEMO1_fam"/>
</dbReference>
<name>A0A0M0BQ79_9ARCH</name>
<evidence type="ECO:0000256" key="1">
    <source>
        <dbReference type="ARBA" id="ARBA00006315"/>
    </source>
</evidence>
<dbReference type="NCBIfam" id="NF001987">
    <property type="entry name" value="PRK00782.1"/>
    <property type="match status" value="1"/>
</dbReference>
<reference evidence="3 4" key="1">
    <citation type="submission" date="2015-06" db="EMBL/GenBank/DDBJ databases">
        <title>New insights into the roles of widespread benthic archaea in carbon and nitrogen cycling.</title>
        <authorList>
            <person name="Lazar C.S."/>
            <person name="Baker B.J."/>
            <person name="Seitz K.W."/>
            <person name="Hyde A.S."/>
            <person name="Dick G.J."/>
            <person name="Hinrichs K.-U."/>
            <person name="Teske A.P."/>
        </authorList>
    </citation>
    <scope>NUCLEOTIDE SEQUENCE [LARGE SCALE GENOMIC DNA]</scope>
    <source>
        <strain evidence="3">DG-45</strain>
    </source>
</reference>
<gene>
    <name evidence="3" type="ORF">AC482_03950</name>
</gene>
<evidence type="ECO:0000313" key="3">
    <source>
        <dbReference type="EMBL" id="KON30421.1"/>
    </source>
</evidence>
<sequence>MSVRRPYVAGAFYPADPDRLRQAIEGCFTHRLGPGGLPRAGASERRIVSAVCPHAGYMYSGPVAAHSYYHLASEARPSSVVVVGPSHTGLGSPIAMMGSGSWETPLGRVEVDAELADAIFKASDIIDIDERAHRMEHSIEVQLPFLQYIYGRDVRLVPICMGFQDLESSREVGRAVARAVEGADAVIVASTDLTHQEPQASANRKDRMVIESILSLDEEALQERVRSNRISMCGYGPVSATIHASKLLGASGAELLAYHTSGDVTGDLNAVVGYAAAKVTR</sequence>
<dbReference type="Gene3D" id="3.40.830.10">
    <property type="entry name" value="LigB-like"/>
    <property type="match status" value="1"/>
</dbReference>